<accession>A0A317Q225</accession>
<feature type="transmembrane region" description="Helical" evidence="1">
    <location>
        <begin position="52"/>
        <end position="71"/>
    </location>
</feature>
<name>A0A317Q225_9ENTR</name>
<keyword evidence="1" id="KW-0472">Membrane</keyword>
<keyword evidence="3" id="KW-1185">Reference proteome</keyword>
<reference evidence="2 3" key="1">
    <citation type="submission" date="2018-05" db="EMBL/GenBank/DDBJ databases">
        <title>Genomic Encyclopedia of Type Strains, Phase IV (KMG-IV): sequencing the most valuable type-strain genomes for metagenomic binning, comparative biology and taxonomic classification.</title>
        <authorList>
            <person name="Goeker M."/>
        </authorList>
    </citation>
    <scope>NUCLEOTIDE SEQUENCE [LARGE SCALE GENOMIC DNA]</scope>
    <source>
        <strain evidence="2 3">DSM 19579</strain>
    </source>
</reference>
<dbReference type="Proteomes" id="UP000246744">
    <property type="component" value="Unassembled WGS sequence"/>
</dbReference>
<evidence type="ECO:0000313" key="3">
    <source>
        <dbReference type="Proteomes" id="UP000246744"/>
    </source>
</evidence>
<feature type="transmembrane region" description="Helical" evidence="1">
    <location>
        <begin position="20"/>
        <end position="40"/>
    </location>
</feature>
<gene>
    <name evidence="2" type="ORF">DES37_105121</name>
</gene>
<keyword evidence="1" id="KW-1133">Transmembrane helix</keyword>
<comment type="caution">
    <text evidence="2">The sequence shown here is derived from an EMBL/GenBank/DDBJ whole genome shotgun (WGS) entry which is preliminary data.</text>
</comment>
<proteinExistence type="predicted"/>
<dbReference type="RefSeq" id="WP_110025637.1">
    <property type="nucleotide sequence ID" value="NZ_QGTS01000005.1"/>
</dbReference>
<organism evidence="2 3">
    <name type="scientific">Mangrovibacter plantisponsor</name>
    <dbReference type="NCBI Taxonomy" id="451513"/>
    <lineage>
        <taxon>Bacteria</taxon>
        <taxon>Pseudomonadati</taxon>
        <taxon>Pseudomonadota</taxon>
        <taxon>Gammaproteobacteria</taxon>
        <taxon>Enterobacterales</taxon>
        <taxon>Enterobacteriaceae</taxon>
        <taxon>Mangrovibacter</taxon>
    </lineage>
</organism>
<dbReference type="OrthoDB" id="8964452at2"/>
<dbReference type="EMBL" id="QGTS01000005">
    <property type="protein sequence ID" value="PWW09474.1"/>
    <property type="molecule type" value="Genomic_DNA"/>
</dbReference>
<evidence type="ECO:0000256" key="1">
    <source>
        <dbReference type="SAM" id="Phobius"/>
    </source>
</evidence>
<evidence type="ECO:0000313" key="2">
    <source>
        <dbReference type="EMBL" id="PWW09474.1"/>
    </source>
</evidence>
<dbReference type="AlphaFoldDB" id="A0A317Q225"/>
<protein>
    <submittedName>
        <fullName evidence="2">Uncharacterized protein</fullName>
    </submittedName>
</protein>
<sequence>MPIDLNSIPDKQAAPEHPKILRWTLVIILFTCVGAMFSLYLWPGGMATHSAWFWFCTLVIPFTTGFACYGIRLRIYENSRDSIAYWNNLHQEQYDRLVNTGQRFAGLVGKAYITPIACNKLASALVKFGSQLQAHYFVDLQRVQTVACLDKPSNTSYKSRLSGYLSQLLRMLEPDLLMIPGGDFSVRIHHDGALDNKVIEDIWQGMFPDKYHTNSLIVETECDGLIWLDPWLDHGEAWVTLSVEINLFSMPLDYQAESVSALLLASPEWLAQYDIKPEVAIHRPVVSTEDISTTRDMLLWGGVSAKEPYGIWRVQVNQNTLSRVIKQVESMGYSPGKREEYSLDDLFGNPGAATGNISLICASEHAVTSAMPQWIMAENKTMHQLIVRKVDY</sequence>
<keyword evidence="1" id="KW-0812">Transmembrane</keyword>